<evidence type="ECO:0000256" key="3">
    <source>
        <dbReference type="ARBA" id="ARBA00022737"/>
    </source>
</evidence>
<dbReference type="Gene3D" id="3.80.10.10">
    <property type="entry name" value="Ribonuclease Inhibitor"/>
    <property type="match status" value="1"/>
</dbReference>
<dbReference type="Proteomes" id="UP000436088">
    <property type="component" value="Unassembled WGS sequence"/>
</dbReference>
<keyword evidence="2" id="KW-0732">Signal</keyword>
<name>A0A6A3D5Q5_HIBSY</name>
<keyword evidence="1" id="KW-0433">Leucine-rich repeat</keyword>
<accession>A0A6A3D5Q5</accession>
<evidence type="ECO:0000313" key="6">
    <source>
        <dbReference type="Proteomes" id="UP000436088"/>
    </source>
</evidence>
<proteinExistence type="predicted"/>
<reference evidence="5" key="1">
    <citation type="submission" date="2019-09" db="EMBL/GenBank/DDBJ databases">
        <title>Draft genome information of white flower Hibiscus syriacus.</title>
        <authorList>
            <person name="Kim Y.-M."/>
        </authorList>
    </citation>
    <scope>NUCLEOTIDE SEQUENCE [LARGE SCALE GENOMIC DNA]</scope>
    <source>
        <strain evidence="5">YM2019G1</strain>
    </source>
</reference>
<organism evidence="5 6">
    <name type="scientific">Hibiscus syriacus</name>
    <name type="common">Rose of Sharon</name>
    <dbReference type="NCBI Taxonomy" id="106335"/>
    <lineage>
        <taxon>Eukaryota</taxon>
        <taxon>Viridiplantae</taxon>
        <taxon>Streptophyta</taxon>
        <taxon>Embryophyta</taxon>
        <taxon>Tracheophyta</taxon>
        <taxon>Spermatophyta</taxon>
        <taxon>Magnoliopsida</taxon>
        <taxon>eudicotyledons</taxon>
        <taxon>Gunneridae</taxon>
        <taxon>Pentapetalae</taxon>
        <taxon>rosids</taxon>
        <taxon>malvids</taxon>
        <taxon>Malvales</taxon>
        <taxon>Malvaceae</taxon>
        <taxon>Malvoideae</taxon>
        <taxon>Hibiscus</taxon>
    </lineage>
</organism>
<keyword evidence="3" id="KW-0677">Repeat</keyword>
<gene>
    <name evidence="5" type="ORF">F3Y22_tig00000738pilonHSYRG00247</name>
</gene>
<dbReference type="InterPro" id="IPR032675">
    <property type="entry name" value="LRR_dom_sf"/>
</dbReference>
<dbReference type="PANTHER" id="PTHR48060:SF17">
    <property type="entry name" value="LRR RECEPTOR-LIKE SERINE_THREONINE-PROTEIN KINASE IRK-RELATED"/>
    <property type="match status" value="1"/>
</dbReference>
<evidence type="ECO:0000256" key="1">
    <source>
        <dbReference type="ARBA" id="ARBA00022614"/>
    </source>
</evidence>
<dbReference type="SUPFAM" id="SSF52058">
    <property type="entry name" value="L domain-like"/>
    <property type="match status" value="1"/>
</dbReference>
<dbReference type="InterPro" id="IPR013210">
    <property type="entry name" value="LRR_N_plant-typ"/>
</dbReference>
<dbReference type="AlphaFoldDB" id="A0A6A3D5Q5"/>
<feature type="domain" description="Leucine-rich repeat-containing N-terminal plant-type" evidence="4">
    <location>
        <begin position="74"/>
        <end position="123"/>
    </location>
</feature>
<evidence type="ECO:0000259" key="4">
    <source>
        <dbReference type="Pfam" id="PF08263"/>
    </source>
</evidence>
<sequence length="267" mass="29352">MVDQQGPWPRLVTFIALGRGACLRSPYSGRAYVIICGSGGLRSRGPCLSLVSIVTLLLFLFKVSASFVPFQCLHDQREALVEFKDILVRSSMRDTTPTDLFLGGLETWNSSSKRCQWALVECSSSSSSQKVIGLNLSSVFPTPTKTNCFDIDFRIKILMSLDISYNSIQGELSGIGLGNLSELLTKLGVLIPQNKEISMEIPVDIGNLVNITTLDLSMNCSSGRNPIVDMLSGEIPKLLFGLKELKKLHLEGNRLALEQQSHNRTEV</sequence>
<dbReference type="PANTHER" id="PTHR48060">
    <property type="entry name" value="DNA DAMAGE-REPAIR/TOLERATION PROTEIN DRT100"/>
    <property type="match status" value="1"/>
</dbReference>
<evidence type="ECO:0000313" key="5">
    <source>
        <dbReference type="EMBL" id="KAE8734701.1"/>
    </source>
</evidence>
<dbReference type="EMBL" id="VEPZ02000065">
    <property type="protein sequence ID" value="KAE8734701.1"/>
    <property type="molecule type" value="Genomic_DNA"/>
</dbReference>
<protein>
    <recommendedName>
        <fullName evidence="4">Leucine-rich repeat-containing N-terminal plant-type domain-containing protein</fullName>
    </recommendedName>
</protein>
<comment type="caution">
    <text evidence="5">The sequence shown here is derived from an EMBL/GenBank/DDBJ whole genome shotgun (WGS) entry which is preliminary data.</text>
</comment>
<dbReference type="Pfam" id="PF08263">
    <property type="entry name" value="LRRNT_2"/>
    <property type="match status" value="1"/>
</dbReference>
<evidence type="ECO:0000256" key="2">
    <source>
        <dbReference type="ARBA" id="ARBA00022729"/>
    </source>
</evidence>
<keyword evidence="6" id="KW-1185">Reference proteome</keyword>
<dbReference type="InterPro" id="IPR053211">
    <property type="entry name" value="DNA_repair-toleration"/>
</dbReference>